<evidence type="ECO:0000313" key="10">
    <source>
        <dbReference type="Proteomes" id="UP000001505"/>
    </source>
</evidence>
<evidence type="ECO:0000256" key="5">
    <source>
        <dbReference type="ARBA" id="ARBA00022741"/>
    </source>
</evidence>
<protein>
    <submittedName>
        <fullName evidence="9">Putative ABC-type oligopeptide transporter, ATPase subunit</fullName>
    </submittedName>
</protein>
<evidence type="ECO:0000256" key="7">
    <source>
        <dbReference type="ARBA" id="ARBA00023136"/>
    </source>
</evidence>
<dbReference type="InterPro" id="IPR003593">
    <property type="entry name" value="AAA+_ATPase"/>
</dbReference>
<evidence type="ECO:0000256" key="4">
    <source>
        <dbReference type="ARBA" id="ARBA00022475"/>
    </source>
</evidence>
<dbReference type="FunFam" id="3.40.50.300:FF:000016">
    <property type="entry name" value="Oligopeptide ABC transporter ATP-binding component"/>
    <property type="match status" value="1"/>
</dbReference>
<dbReference type="Proteomes" id="UP000001505">
    <property type="component" value="Chromosome"/>
</dbReference>
<proteinExistence type="inferred from homology"/>
<dbReference type="NCBIfam" id="TIGR01727">
    <property type="entry name" value="oligo_HPY"/>
    <property type="match status" value="1"/>
</dbReference>
<dbReference type="Gene3D" id="3.40.50.300">
    <property type="entry name" value="P-loop containing nucleotide triphosphate hydrolases"/>
    <property type="match status" value="1"/>
</dbReference>
<dbReference type="CDD" id="cd03257">
    <property type="entry name" value="ABC_NikE_OppD_transporters"/>
    <property type="match status" value="1"/>
</dbReference>
<dbReference type="PANTHER" id="PTHR43297:SF2">
    <property type="entry name" value="DIPEPTIDE TRANSPORT ATP-BINDING PROTEIN DPPD"/>
    <property type="match status" value="1"/>
</dbReference>
<dbReference type="STRING" id="716544.wcw_0292"/>
<dbReference type="GO" id="GO:0005886">
    <property type="term" value="C:plasma membrane"/>
    <property type="evidence" value="ECO:0007669"/>
    <property type="project" value="UniProtKB-SubCell"/>
</dbReference>
<dbReference type="AlphaFoldDB" id="D6YU56"/>
<name>D6YU56_WADCW</name>
<reference evidence="9 10" key="1">
    <citation type="journal article" date="2010" name="PLoS ONE">
        <title>The Waddlia genome: a window into chlamydial biology.</title>
        <authorList>
            <person name="Bertelli C."/>
            <person name="Collyn F."/>
            <person name="Croxatto A."/>
            <person name="Ruckert C."/>
            <person name="Polkinghorne A."/>
            <person name="Kebbi-Beghdadi C."/>
            <person name="Goesmann A."/>
            <person name="Vaughan L."/>
            <person name="Greub G."/>
        </authorList>
    </citation>
    <scope>NUCLEOTIDE SEQUENCE [LARGE SCALE GENOMIC DNA]</scope>
    <source>
        <strain evidence="10">ATCC VR-1470 / WSU 86-1044</strain>
    </source>
</reference>
<dbReference type="GO" id="GO:0016887">
    <property type="term" value="F:ATP hydrolysis activity"/>
    <property type="evidence" value="ECO:0007669"/>
    <property type="project" value="InterPro"/>
</dbReference>
<dbReference type="HOGENOM" id="CLU_000604_1_23_0"/>
<keyword evidence="7" id="KW-0472">Membrane</keyword>
<dbReference type="SMART" id="SM00382">
    <property type="entry name" value="AAA"/>
    <property type="match status" value="1"/>
</dbReference>
<dbReference type="InterPro" id="IPR003439">
    <property type="entry name" value="ABC_transporter-like_ATP-bd"/>
</dbReference>
<keyword evidence="10" id="KW-1185">Reference proteome</keyword>
<dbReference type="RefSeq" id="WP_013181395.1">
    <property type="nucleotide sequence ID" value="NC_014225.1"/>
</dbReference>
<dbReference type="GO" id="GO:0005524">
    <property type="term" value="F:ATP binding"/>
    <property type="evidence" value="ECO:0007669"/>
    <property type="project" value="UniProtKB-KW"/>
</dbReference>
<evidence type="ECO:0000256" key="2">
    <source>
        <dbReference type="ARBA" id="ARBA00005417"/>
    </source>
</evidence>
<sequence>MMIEPVLSVRNLVTPIQIGNNVFSVVDGISFEMKSGKTLAIVGESGSGKSLTALSIMRILPSPPCLPSKGEVVYKGKNLLELPEKQMRKIRGADIAMIFQDPSACLNPVYTIGDQLVEVAELHLDLWGEEAEEKAAQALNEVGISDARKRLEDYPHQLSGGMKQRVMIAMALMCEPDLLIADEPTTALDVTIQAQVLALMRKLQQEKGMAILLITHDMGIVAEMADEVIVMYTSQAMEKGSVYEIFDQMAHPYTMGLFGSRPSSYAGGGRLLPIEGSVPPLANYPKGCRFHPRCPYVMEKCCSGLVPEFPVGRSKSHLSKCWLGDERTSSES</sequence>
<dbReference type="PROSITE" id="PS00211">
    <property type="entry name" value="ABC_TRANSPORTER_1"/>
    <property type="match status" value="1"/>
</dbReference>
<evidence type="ECO:0000256" key="6">
    <source>
        <dbReference type="ARBA" id="ARBA00022840"/>
    </source>
</evidence>
<evidence type="ECO:0000256" key="1">
    <source>
        <dbReference type="ARBA" id="ARBA00004417"/>
    </source>
</evidence>
<comment type="similarity">
    <text evidence="2">Belongs to the ABC transporter superfamily.</text>
</comment>
<gene>
    <name evidence="9" type="primary">oppD</name>
    <name evidence="9" type="ordered locus">wcw_0292</name>
</gene>
<evidence type="ECO:0000259" key="8">
    <source>
        <dbReference type="PROSITE" id="PS50893"/>
    </source>
</evidence>
<keyword evidence="5" id="KW-0547">Nucleotide-binding</keyword>
<evidence type="ECO:0000313" key="9">
    <source>
        <dbReference type="EMBL" id="ADI37667.1"/>
    </source>
</evidence>
<dbReference type="InterPro" id="IPR013563">
    <property type="entry name" value="Oligopep_ABC_C"/>
</dbReference>
<dbReference type="InterPro" id="IPR027417">
    <property type="entry name" value="P-loop_NTPase"/>
</dbReference>
<dbReference type="InterPro" id="IPR017871">
    <property type="entry name" value="ABC_transporter-like_CS"/>
</dbReference>
<accession>D6YU56</accession>
<feature type="domain" description="ABC transporter" evidence="8">
    <location>
        <begin position="7"/>
        <end position="258"/>
    </location>
</feature>
<comment type="subcellular location">
    <subcellularLocation>
        <location evidence="1">Cell inner membrane</location>
        <topology evidence="1">Peripheral membrane protein</topology>
    </subcellularLocation>
</comment>
<keyword evidence="3" id="KW-0813">Transport</keyword>
<dbReference type="InterPro" id="IPR050388">
    <property type="entry name" value="ABC_Ni/Peptide_Import"/>
</dbReference>
<dbReference type="PANTHER" id="PTHR43297">
    <property type="entry name" value="OLIGOPEPTIDE TRANSPORT ATP-BINDING PROTEIN APPD"/>
    <property type="match status" value="1"/>
</dbReference>
<dbReference type="Pfam" id="PF08352">
    <property type="entry name" value="oligo_HPY"/>
    <property type="match status" value="1"/>
</dbReference>
<dbReference type="SUPFAM" id="SSF52540">
    <property type="entry name" value="P-loop containing nucleoside triphosphate hydrolases"/>
    <property type="match status" value="1"/>
</dbReference>
<evidence type="ECO:0000256" key="3">
    <source>
        <dbReference type="ARBA" id="ARBA00022448"/>
    </source>
</evidence>
<keyword evidence="4" id="KW-1003">Cell membrane</keyword>
<keyword evidence="6" id="KW-0067">ATP-binding</keyword>
<dbReference type="EMBL" id="CP001928">
    <property type="protein sequence ID" value="ADI37667.1"/>
    <property type="molecule type" value="Genomic_DNA"/>
</dbReference>
<dbReference type="KEGG" id="wch:wcw_0292"/>
<dbReference type="Pfam" id="PF00005">
    <property type="entry name" value="ABC_tran"/>
    <property type="match status" value="1"/>
</dbReference>
<dbReference type="GO" id="GO:0015833">
    <property type="term" value="P:peptide transport"/>
    <property type="evidence" value="ECO:0007669"/>
    <property type="project" value="InterPro"/>
</dbReference>
<dbReference type="eggNOG" id="COG0444">
    <property type="taxonomic scope" value="Bacteria"/>
</dbReference>
<organism evidence="9 10">
    <name type="scientific">Waddlia chondrophila (strain ATCC VR-1470 / WSU 86-1044)</name>
    <dbReference type="NCBI Taxonomy" id="716544"/>
    <lineage>
        <taxon>Bacteria</taxon>
        <taxon>Pseudomonadati</taxon>
        <taxon>Chlamydiota</taxon>
        <taxon>Chlamydiia</taxon>
        <taxon>Parachlamydiales</taxon>
        <taxon>Waddliaceae</taxon>
        <taxon>Waddlia</taxon>
    </lineage>
</organism>
<dbReference type="PROSITE" id="PS50893">
    <property type="entry name" value="ABC_TRANSPORTER_2"/>
    <property type="match status" value="1"/>
</dbReference>